<keyword evidence="6 11" id="KW-0456">Lyase</keyword>
<dbReference type="PANTHER" id="PTHR21022">
    <property type="entry name" value="PREPHENATE DEHYDRATASE P PROTEIN"/>
    <property type="match status" value="1"/>
</dbReference>
<dbReference type="PANTHER" id="PTHR21022:SF19">
    <property type="entry name" value="PREPHENATE DEHYDRATASE-RELATED"/>
    <property type="match status" value="1"/>
</dbReference>
<sequence length="291" mass="32284">MPNTAKTNKISFQGEPGANSDTACRNMFPNMEPLPCATFEDAFAAVETGKADLAMIPIENTIAGRVADIHHLLPDSKLHIVGEYFLPIHFQLMVLPGVGIEEIKAVYSHIHALGQCRKVIRKHKWKPVVAGDTAGAARLVAQEGERANAALAPRLASQLYGLDIVAEDVEDAENNVTRFVVLSKTKRWTERTGAAQRMMTTFIFRVRNVPAALYKAMGGFATNGVNMTKLESYQLGGKFFSSLFYADIEGHPDDRNVKLALEELQFFSREVRILGVYEAHPFRMTQSEDDE</sequence>
<evidence type="ECO:0000256" key="1">
    <source>
        <dbReference type="ARBA" id="ARBA00004741"/>
    </source>
</evidence>
<dbReference type="SUPFAM" id="SSF55021">
    <property type="entry name" value="ACT-like"/>
    <property type="match status" value="1"/>
</dbReference>
<organism evidence="11 12">
    <name type="scientific">Aquibium carbonis</name>
    <dbReference type="NCBI Taxonomy" id="2495581"/>
    <lineage>
        <taxon>Bacteria</taxon>
        <taxon>Pseudomonadati</taxon>
        <taxon>Pseudomonadota</taxon>
        <taxon>Alphaproteobacteria</taxon>
        <taxon>Hyphomicrobiales</taxon>
        <taxon>Phyllobacteriaceae</taxon>
        <taxon>Aquibium</taxon>
    </lineage>
</organism>
<dbReference type="PIRSF" id="PIRSF001500">
    <property type="entry name" value="Chor_mut_pdt_Ppr"/>
    <property type="match status" value="1"/>
</dbReference>
<dbReference type="CDD" id="cd13631">
    <property type="entry name" value="PBP2_Ct-PDT_like"/>
    <property type="match status" value="1"/>
</dbReference>
<dbReference type="InterPro" id="IPR045865">
    <property type="entry name" value="ACT-like_dom_sf"/>
</dbReference>
<evidence type="ECO:0000259" key="10">
    <source>
        <dbReference type="PROSITE" id="PS51671"/>
    </source>
</evidence>
<evidence type="ECO:0000256" key="7">
    <source>
        <dbReference type="ARBA" id="ARBA00047848"/>
    </source>
</evidence>
<dbReference type="PROSITE" id="PS00857">
    <property type="entry name" value="PREPHENATE_DEHYDR_1"/>
    <property type="match status" value="1"/>
</dbReference>
<evidence type="ECO:0000313" key="11">
    <source>
        <dbReference type="EMBL" id="RST86837.1"/>
    </source>
</evidence>
<dbReference type="EC" id="4.2.1.51" evidence="2"/>
<dbReference type="OrthoDB" id="9802281at2"/>
<reference evidence="11 12" key="1">
    <citation type="submission" date="2018-12" db="EMBL/GenBank/DDBJ databases">
        <title>Mesorhizobium carbonis sp. nov., isolated from coal mine water.</title>
        <authorList>
            <person name="Xin W."/>
            <person name="Xu Z."/>
            <person name="Xiang F."/>
            <person name="Zhang J."/>
            <person name="Xi L."/>
            <person name="Liu J."/>
        </authorList>
    </citation>
    <scope>NUCLEOTIDE SEQUENCE [LARGE SCALE GENOMIC DNA]</scope>
    <source>
        <strain evidence="11 12">B2.3</strain>
    </source>
</reference>
<dbReference type="UniPathway" id="UPA00121">
    <property type="reaction ID" value="UER00345"/>
</dbReference>
<evidence type="ECO:0000256" key="5">
    <source>
        <dbReference type="ARBA" id="ARBA00023222"/>
    </source>
</evidence>
<proteinExistence type="predicted"/>
<dbReference type="InterPro" id="IPR008242">
    <property type="entry name" value="Chor_mutase/pphenate_deHydtase"/>
</dbReference>
<dbReference type="Pfam" id="PF00800">
    <property type="entry name" value="PDT"/>
    <property type="match status" value="1"/>
</dbReference>
<accession>A0A3S0A9R4</accession>
<feature type="site" description="Essential for prephenate dehydratase activity" evidence="8">
    <location>
        <position position="177"/>
    </location>
</feature>
<keyword evidence="3" id="KW-0028">Amino-acid biosynthesis</keyword>
<dbReference type="GO" id="GO:0005737">
    <property type="term" value="C:cytoplasm"/>
    <property type="evidence" value="ECO:0007669"/>
    <property type="project" value="TreeGrafter"/>
</dbReference>
<dbReference type="InterPro" id="IPR002912">
    <property type="entry name" value="ACT_dom"/>
</dbReference>
<gene>
    <name evidence="11" type="ORF">EJC49_09025</name>
</gene>
<keyword evidence="4" id="KW-0057">Aromatic amino acid biosynthesis</keyword>
<name>A0A3S0A9R4_9HYPH</name>
<dbReference type="NCBIfam" id="NF008866">
    <property type="entry name" value="PRK11899.1"/>
    <property type="match status" value="1"/>
</dbReference>
<evidence type="ECO:0000256" key="2">
    <source>
        <dbReference type="ARBA" id="ARBA00013147"/>
    </source>
</evidence>
<dbReference type="PROSITE" id="PS51171">
    <property type="entry name" value="PREPHENATE_DEHYDR_3"/>
    <property type="match status" value="1"/>
</dbReference>
<dbReference type="Proteomes" id="UP000278398">
    <property type="component" value="Unassembled WGS sequence"/>
</dbReference>
<dbReference type="InterPro" id="IPR001086">
    <property type="entry name" value="Preph_deHydtase"/>
</dbReference>
<dbReference type="Gene3D" id="3.30.70.260">
    <property type="match status" value="1"/>
</dbReference>
<dbReference type="CDD" id="cd04905">
    <property type="entry name" value="ACT_CM-PDT"/>
    <property type="match status" value="1"/>
</dbReference>
<dbReference type="RefSeq" id="WP_126699442.1">
    <property type="nucleotide sequence ID" value="NZ_RWKW01000031.1"/>
</dbReference>
<comment type="pathway">
    <text evidence="1">Amino-acid biosynthesis; L-phenylalanine biosynthesis; phenylpyruvate from prephenate: step 1/1.</text>
</comment>
<dbReference type="PROSITE" id="PS51671">
    <property type="entry name" value="ACT"/>
    <property type="match status" value="1"/>
</dbReference>
<keyword evidence="12" id="KW-1185">Reference proteome</keyword>
<feature type="domain" description="Prephenate dehydratase" evidence="9">
    <location>
        <begin position="9"/>
        <end position="184"/>
    </location>
</feature>
<evidence type="ECO:0000256" key="3">
    <source>
        <dbReference type="ARBA" id="ARBA00022605"/>
    </source>
</evidence>
<comment type="catalytic activity">
    <reaction evidence="7">
        <text>prephenate + H(+) = 3-phenylpyruvate + CO2 + H2O</text>
        <dbReference type="Rhea" id="RHEA:21648"/>
        <dbReference type="ChEBI" id="CHEBI:15377"/>
        <dbReference type="ChEBI" id="CHEBI:15378"/>
        <dbReference type="ChEBI" id="CHEBI:16526"/>
        <dbReference type="ChEBI" id="CHEBI:18005"/>
        <dbReference type="ChEBI" id="CHEBI:29934"/>
        <dbReference type="EC" id="4.2.1.51"/>
    </reaction>
</comment>
<evidence type="ECO:0000256" key="6">
    <source>
        <dbReference type="ARBA" id="ARBA00023239"/>
    </source>
</evidence>
<dbReference type="Gene3D" id="3.40.190.10">
    <property type="entry name" value="Periplasmic binding protein-like II"/>
    <property type="match status" value="2"/>
</dbReference>
<feature type="domain" description="ACT" evidence="10">
    <location>
        <begin position="201"/>
        <end position="278"/>
    </location>
</feature>
<protein>
    <recommendedName>
        <fullName evidence="2">prephenate dehydratase</fullName>
        <ecNumber evidence="2">4.2.1.51</ecNumber>
    </recommendedName>
</protein>
<evidence type="ECO:0000313" key="12">
    <source>
        <dbReference type="Proteomes" id="UP000278398"/>
    </source>
</evidence>
<dbReference type="GO" id="GO:0004664">
    <property type="term" value="F:prephenate dehydratase activity"/>
    <property type="evidence" value="ECO:0007669"/>
    <property type="project" value="UniProtKB-EC"/>
</dbReference>
<evidence type="ECO:0000256" key="8">
    <source>
        <dbReference type="PIRSR" id="PIRSR001500-2"/>
    </source>
</evidence>
<dbReference type="SUPFAM" id="SSF53850">
    <property type="entry name" value="Periplasmic binding protein-like II"/>
    <property type="match status" value="1"/>
</dbReference>
<keyword evidence="5" id="KW-0584">Phenylalanine biosynthesis</keyword>
<evidence type="ECO:0000259" key="9">
    <source>
        <dbReference type="PROSITE" id="PS51171"/>
    </source>
</evidence>
<dbReference type="InterPro" id="IPR018528">
    <property type="entry name" value="Preph_deHydtase_CS"/>
</dbReference>
<evidence type="ECO:0000256" key="4">
    <source>
        <dbReference type="ARBA" id="ARBA00023141"/>
    </source>
</evidence>
<dbReference type="GO" id="GO:0009094">
    <property type="term" value="P:L-phenylalanine biosynthetic process"/>
    <property type="evidence" value="ECO:0007669"/>
    <property type="project" value="UniProtKB-UniPathway"/>
</dbReference>
<comment type="caution">
    <text evidence="11">The sequence shown here is derived from an EMBL/GenBank/DDBJ whole genome shotgun (WGS) entry which is preliminary data.</text>
</comment>
<dbReference type="EMBL" id="RWKW01000031">
    <property type="protein sequence ID" value="RST86837.1"/>
    <property type="molecule type" value="Genomic_DNA"/>
</dbReference>
<dbReference type="AlphaFoldDB" id="A0A3S0A9R4"/>